<dbReference type="AlphaFoldDB" id="A0A9P0CGN9"/>
<accession>A0A9P0CGN9</accession>
<organism evidence="2 3">
    <name type="scientific">Psylliodes chrysocephalus</name>
    <dbReference type="NCBI Taxonomy" id="3402493"/>
    <lineage>
        <taxon>Eukaryota</taxon>
        <taxon>Metazoa</taxon>
        <taxon>Ecdysozoa</taxon>
        <taxon>Arthropoda</taxon>
        <taxon>Hexapoda</taxon>
        <taxon>Insecta</taxon>
        <taxon>Pterygota</taxon>
        <taxon>Neoptera</taxon>
        <taxon>Endopterygota</taxon>
        <taxon>Coleoptera</taxon>
        <taxon>Polyphaga</taxon>
        <taxon>Cucujiformia</taxon>
        <taxon>Chrysomeloidea</taxon>
        <taxon>Chrysomelidae</taxon>
        <taxon>Galerucinae</taxon>
        <taxon>Alticini</taxon>
        <taxon>Psylliodes</taxon>
    </lineage>
</organism>
<gene>
    <name evidence="2" type="ORF">PSYICH_LOCUS1195</name>
</gene>
<name>A0A9P0CGN9_9CUCU</name>
<dbReference type="EMBL" id="OV651813">
    <property type="protein sequence ID" value="CAH1098844.1"/>
    <property type="molecule type" value="Genomic_DNA"/>
</dbReference>
<dbReference type="OrthoDB" id="6776827at2759"/>
<feature type="coiled-coil region" evidence="1">
    <location>
        <begin position="14"/>
        <end position="41"/>
    </location>
</feature>
<evidence type="ECO:0000313" key="3">
    <source>
        <dbReference type="Proteomes" id="UP001153636"/>
    </source>
</evidence>
<dbReference type="Proteomes" id="UP001153636">
    <property type="component" value="Chromosome 1"/>
</dbReference>
<keyword evidence="3" id="KW-1185">Reference proteome</keyword>
<reference evidence="2" key="1">
    <citation type="submission" date="2022-01" db="EMBL/GenBank/DDBJ databases">
        <authorList>
            <person name="King R."/>
        </authorList>
    </citation>
    <scope>NUCLEOTIDE SEQUENCE</scope>
</reference>
<sequence>MKVHLQELSSVKVIIDKVKEIDDLKKKNAQLKKDINFMKDRTPKNDRKFEKYSLIFYGIVHGIEDANVLLDLINIKFELVCKFHDIRDFHRIGSYNPNTKNPNLLRIEFVHFKLVQSILGNQSFLKALRIFISKDYIPVDYQAPKLLYILQMSKSP</sequence>
<keyword evidence="1" id="KW-0175">Coiled coil</keyword>
<evidence type="ECO:0000313" key="2">
    <source>
        <dbReference type="EMBL" id="CAH1098844.1"/>
    </source>
</evidence>
<proteinExistence type="predicted"/>
<evidence type="ECO:0000256" key="1">
    <source>
        <dbReference type="SAM" id="Coils"/>
    </source>
</evidence>
<protein>
    <submittedName>
        <fullName evidence="2">Uncharacterized protein</fullName>
    </submittedName>
</protein>